<proteinExistence type="predicted"/>
<evidence type="ECO:0000313" key="2">
    <source>
        <dbReference type="EMBL" id="GAA3970576.1"/>
    </source>
</evidence>
<sequence length="324" mass="37150">MKKNILLVLLLLNFTIHALAQSNYKQLISQAEDLYKSKNYVKSNEIYLLAFKNKQKDNNDFYNAACSATLAGDQISAFKFLDLSIENGWVDLAHFKSDSDLSALHNKPEWNKLIAKLQTKINQIESNYNKDAKTKLEEVYKTDQGIRQEFIAAQKNNGHASSKVDSLRKLMVYHDSLNTITVTQILDQYGWLGEDKVGAKGNLTLFLVIQHANLKTQQKYLPMLRKAVGNDKARASSLALLEDRVALREGKKQIYGSQLSSVPDQPDKYYLSPLIDPNNVDKRRASVGLQPLADYVKQWDIIWDIETYKKMLPQYEEWASRVKW</sequence>
<evidence type="ECO:0000256" key="1">
    <source>
        <dbReference type="SAM" id="SignalP"/>
    </source>
</evidence>
<dbReference type="NCBIfam" id="NF047558">
    <property type="entry name" value="TPR_END_plus"/>
    <property type="match status" value="1"/>
</dbReference>
<organism evidence="2 3">
    <name type="scientific">Pedobacter ginsengiterrae</name>
    <dbReference type="NCBI Taxonomy" id="871696"/>
    <lineage>
        <taxon>Bacteria</taxon>
        <taxon>Pseudomonadati</taxon>
        <taxon>Bacteroidota</taxon>
        <taxon>Sphingobacteriia</taxon>
        <taxon>Sphingobacteriales</taxon>
        <taxon>Sphingobacteriaceae</taxon>
        <taxon>Pedobacter</taxon>
    </lineage>
</organism>
<accession>A0ABP7PT43</accession>
<dbReference type="Pfam" id="PF20329">
    <property type="entry name" value="DUF6624"/>
    <property type="match status" value="1"/>
</dbReference>
<keyword evidence="3" id="KW-1185">Reference proteome</keyword>
<name>A0ABP7PT43_9SPHI</name>
<keyword evidence="1" id="KW-0732">Signal</keyword>
<gene>
    <name evidence="2" type="ORF">GCM10022246_23920</name>
</gene>
<feature type="chain" id="PRO_5046965437" evidence="1">
    <location>
        <begin position="21"/>
        <end position="324"/>
    </location>
</feature>
<dbReference type="EMBL" id="BAABAK010000011">
    <property type="protein sequence ID" value="GAA3970576.1"/>
    <property type="molecule type" value="Genomic_DNA"/>
</dbReference>
<dbReference type="InterPro" id="IPR046732">
    <property type="entry name" value="DUF6624"/>
</dbReference>
<reference evidence="3" key="1">
    <citation type="journal article" date="2019" name="Int. J. Syst. Evol. Microbiol.">
        <title>The Global Catalogue of Microorganisms (GCM) 10K type strain sequencing project: providing services to taxonomists for standard genome sequencing and annotation.</title>
        <authorList>
            <consortium name="The Broad Institute Genomics Platform"/>
            <consortium name="The Broad Institute Genome Sequencing Center for Infectious Disease"/>
            <person name="Wu L."/>
            <person name="Ma J."/>
        </authorList>
    </citation>
    <scope>NUCLEOTIDE SEQUENCE [LARGE SCALE GENOMIC DNA]</scope>
    <source>
        <strain evidence="3">JCM 17338</strain>
    </source>
</reference>
<protein>
    <submittedName>
        <fullName evidence="2">Uncharacterized protein</fullName>
    </submittedName>
</protein>
<feature type="signal peptide" evidence="1">
    <location>
        <begin position="1"/>
        <end position="20"/>
    </location>
</feature>
<evidence type="ECO:0000313" key="3">
    <source>
        <dbReference type="Proteomes" id="UP001501081"/>
    </source>
</evidence>
<comment type="caution">
    <text evidence="2">The sequence shown here is derived from an EMBL/GenBank/DDBJ whole genome shotgun (WGS) entry which is preliminary data.</text>
</comment>
<dbReference type="RefSeq" id="WP_344767301.1">
    <property type="nucleotide sequence ID" value="NZ_BAABAK010000011.1"/>
</dbReference>
<dbReference type="Proteomes" id="UP001501081">
    <property type="component" value="Unassembled WGS sequence"/>
</dbReference>